<dbReference type="EMBL" id="LN483157">
    <property type="protein sequence ID" value="CED84102.1"/>
    <property type="molecule type" value="Genomic_DNA"/>
</dbReference>
<keyword evidence="1 3" id="KW-0479">Metal-binding</keyword>
<dbReference type="GO" id="GO:0045277">
    <property type="term" value="C:respiratory chain complex IV"/>
    <property type="evidence" value="ECO:0007669"/>
    <property type="project" value="InterPro"/>
</dbReference>
<name>A0A0F7SPJ0_PHARH</name>
<dbReference type="GO" id="GO:0046872">
    <property type="term" value="F:metal ion binding"/>
    <property type="evidence" value="ECO:0007669"/>
    <property type="project" value="UniProtKB-KW"/>
</dbReference>
<dbReference type="AlphaFoldDB" id="A0A0F7SPJ0"/>
<dbReference type="Gene3D" id="2.60.11.10">
    <property type="entry name" value="Cytochrome c oxidase, subunit Vb"/>
    <property type="match status" value="1"/>
</dbReference>
<organism evidence="4">
    <name type="scientific">Phaffia rhodozyma</name>
    <name type="common">Yeast</name>
    <name type="synonym">Xanthophyllomyces dendrorhous</name>
    <dbReference type="NCBI Taxonomy" id="264483"/>
    <lineage>
        <taxon>Eukaryota</taxon>
        <taxon>Fungi</taxon>
        <taxon>Dikarya</taxon>
        <taxon>Basidiomycota</taxon>
        <taxon>Agaricomycotina</taxon>
        <taxon>Tremellomycetes</taxon>
        <taxon>Cystofilobasidiales</taxon>
        <taxon>Mrakiaceae</taxon>
        <taxon>Phaffia</taxon>
    </lineage>
</organism>
<dbReference type="GO" id="GO:0006123">
    <property type="term" value="P:mitochondrial electron transport, cytochrome c to oxygen"/>
    <property type="evidence" value="ECO:0007669"/>
    <property type="project" value="InterPro"/>
</dbReference>
<evidence type="ECO:0000256" key="3">
    <source>
        <dbReference type="PIRSR" id="PIRSR602124-2"/>
    </source>
</evidence>
<dbReference type="SUPFAM" id="SSF57802">
    <property type="entry name" value="Rubredoxin-like"/>
    <property type="match status" value="1"/>
</dbReference>
<evidence type="ECO:0000256" key="2">
    <source>
        <dbReference type="ARBA" id="ARBA00022833"/>
    </source>
</evidence>
<dbReference type="PANTHER" id="PTHR10122">
    <property type="entry name" value="CYTOCHROME C OXIDASE SUBUNIT 5B, MITOCHONDRIAL"/>
    <property type="match status" value="1"/>
</dbReference>
<feature type="binding site" evidence="3">
    <location>
        <position position="120"/>
    </location>
    <ligand>
        <name>Zn(2+)</name>
        <dbReference type="ChEBI" id="CHEBI:29105"/>
    </ligand>
</feature>
<dbReference type="PANTHER" id="PTHR10122:SF0">
    <property type="entry name" value="CYTOCHROME C OXIDASE SUBUNIT 5B, ISOFORM A-RELATED"/>
    <property type="match status" value="1"/>
</dbReference>
<dbReference type="InterPro" id="IPR036972">
    <property type="entry name" value="Cyt_c_oxidase_su5b_sf"/>
</dbReference>
<dbReference type="InterPro" id="IPR002124">
    <property type="entry name" value="Cyt_c_oxidase_su5b"/>
</dbReference>
<keyword evidence="2 3" id="KW-0862">Zinc</keyword>
<feature type="binding site" evidence="3">
    <location>
        <position position="128"/>
    </location>
    <ligand>
        <name>Zn(2+)</name>
        <dbReference type="ChEBI" id="CHEBI:29105"/>
    </ligand>
</feature>
<dbReference type="GO" id="GO:0005740">
    <property type="term" value="C:mitochondrial envelope"/>
    <property type="evidence" value="ECO:0007669"/>
    <property type="project" value="InterPro"/>
</dbReference>
<dbReference type="CDD" id="cd00924">
    <property type="entry name" value="Cyt_c_Oxidase_Vb"/>
    <property type="match status" value="1"/>
</dbReference>
<evidence type="ECO:0000313" key="4">
    <source>
        <dbReference type="EMBL" id="CED84102.1"/>
    </source>
</evidence>
<evidence type="ECO:0000256" key="1">
    <source>
        <dbReference type="ARBA" id="ARBA00022723"/>
    </source>
</evidence>
<protein>
    <submittedName>
        <fullName evidence="4">Cytochrome c oxidase, subunit Vb/COX4</fullName>
    </submittedName>
</protein>
<sequence length="191" mass="20814">MASRVALRSALASNRLALAPRSAPVQRRTFLKGFFGSASVPVKPTDPSVPAEGFLQGPGAKLGSVPTDLDQATGTERYELLGNMAGIDVFDMKPVLVDRMGTMADPIPVHAIIDERLVGCTGYPVDSHDLLWYSLKGEEIARCAECGCCYQLKYHNPWSEVIPEIAEQQKNAKLLPHPSHAHHHGEGEHKH</sequence>
<dbReference type="Pfam" id="PF01215">
    <property type="entry name" value="COX5B"/>
    <property type="match status" value="1"/>
</dbReference>
<accession>A0A0F7SPJ0</accession>
<reference evidence="4" key="1">
    <citation type="submission" date="2014-08" db="EMBL/GenBank/DDBJ databases">
        <authorList>
            <person name="Sharma Rahul"/>
            <person name="Thines Marco"/>
        </authorList>
    </citation>
    <scope>NUCLEOTIDE SEQUENCE</scope>
</reference>
<feature type="binding site" evidence="3">
    <location>
        <position position="146"/>
    </location>
    <ligand>
        <name>Zn(2+)</name>
        <dbReference type="ChEBI" id="CHEBI:29105"/>
    </ligand>
</feature>
<proteinExistence type="predicted"/>
<dbReference type="PROSITE" id="PS51359">
    <property type="entry name" value="COX5B_2"/>
    <property type="match status" value="1"/>
</dbReference>
<feature type="binding site" evidence="3">
    <location>
        <position position="143"/>
    </location>
    <ligand>
        <name>Zn(2+)</name>
        <dbReference type="ChEBI" id="CHEBI:29105"/>
    </ligand>
</feature>